<evidence type="ECO:0000313" key="1">
    <source>
        <dbReference type="EMBL" id="CAF0894507.1"/>
    </source>
</evidence>
<protein>
    <submittedName>
        <fullName evidence="2">Uncharacterized protein</fullName>
    </submittedName>
</protein>
<dbReference type="Proteomes" id="UP000677228">
    <property type="component" value="Unassembled WGS sequence"/>
</dbReference>
<dbReference type="PANTHER" id="PTHR24114">
    <property type="entry name" value="LEUCINE RICH REPEAT FAMILY PROTEIN"/>
    <property type="match status" value="1"/>
</dbReference>
<dbReference type="EMBL" id="CAJNOQ010003956">
    <property type="protein sequence ID" value="CAF1037858.1"/>
    <property type="molecule type" value="Genomic_DNA"/>
</dbReference>
<comment type="caution">
    <text evidence="2">The sequence shown here is derived from an EMBL/GenBank/DDBJ whole genome shotgun (WGS) entry which is preliminary data.</text>
</comment>
<evidence type="ECO:0000313" key="4">
    <source>
        <dbReference type="EMBL" id="CAF3808331.1"/>
    </source>
</evidence>
<proteinExistence type="predicted"/>
<dbReference type="Proteomes" id="UP000663829">
    <property type="component" value="Unassembled WGS sequence"/>
</dbReference>
<reference evidence="2" key="1">
    <citation type="submission" date="2021-02" db="EMBL/GenBank/DDBJ databases">
        <authorList>
            <person name="Nowell W R."/>
        </authorList>
    </citation>
    <scope>NUCLEOTIDE SEQUENCE</scope>
</reference>
<dbReference type="OrthoDB" id="272549at2759"/>
<accession>A0A814JN75</accession>
<keyword evidence="5" id="KW-1185">Reference proteome</keyword>
<organism evidence="2 5">
    <name type="scientific">Didymodactylos carnosus</name>
    <dbReference type="NCBI Taxonomy" id="1234261"/>
    <lineage>
        <taxon>Eukaryota</taxon>
        <taxon>Metazoa</taxon>
        <taxon>Spiralia</taxon>
        <taxon>Gnathifera</taxon>
        <taxon>Rotifera</taxon>
        <taxon>Eurotatoria</taxon>
        <taxon>Bdelloidea</taxon>
        <taxon>Philodinida</taxon>
        <taxon>Philodinidae</taxon>
        <taxon>Didymodactylos</taxon>
    </lineage>
</organism>
<sequence>MMHQQVQYKGRTKNISITVIDNQEFVFLQDVHDIFPKITVLLNDDNPVKYEMDDKGNRILPLRIKAYLYDILTGYSPDDSDTSANDQGTTTPTLSMEMVTKTKETLLSLLKKLLFFLIISGFQLKSKFFSSTAAASPAGEEASGLLDAFEISSDVVEKEHNITDNDIEELKKMNVEFRDVEKCLCVQQSLSATEMKLFCNVLEKGYGDVKHLTFQNSIGEDTETIKIFSENLKGSTVIFTVTFDAQLRDDEIESVVDILRENEKLEGVFMYGGISDRTAELMANALINKKIVGLLLDAGKVSYNDDEDTQKYKLGLIQNKISDRGAKALAGVLQANEKLSQLSLALNEITSDGIKYIAQALTLHEGLTSLDLSHNKISDDGAIAIAEALKINKSVEYLSLKGNQIGDRGAKAIVEMLSQNTMLKFFHLENNKITNASAKHIEKGLCENKTLSMFWISDNEISNSVFNEMHEKVSQVNKDLSW</sequence>
<dbReference type="Pfam" id="PF13516">
    <property type="entry name" value="LRR_6"/>
    <property type="match status" value="3"/>
</dbReference>
<dbReference type="EMBL" id="CAJNOK010003264">
    <property type="protein sequence ID" value="CAF0894507.1"/>
    <property type="molecule type" value="Genomic_DNA"/>
</dbReference>
<dbReference type="Proteomes" id="UP000682733">
    <property type="component" value="Unassembled WGS sequence"/>
</dbReference>
<dbReference type="SUPFAM" id="SSF52047">
    <property type="entry name" value="RNI-like"/>
    <property type="match status" value="1"/>
</dbReference>
<dbReference type="AlphaFoldDB" id="A0A814JN75"/>
<dbReference type="EMBL" id="CAJOBA010003265">
    <property type="protein sequence ID" value="CAF3676230.1"/>
    <property type="molecule type" value="Genomic_DNA"/>
</dbReference>
<dbReference type="InterPro" id="IPR032675">
    <property type="entry name" value="LRR_dom_sf"/>
</dbReference>
<name>A0A814JN75_9BILA</name>
<gene>
    <name evidence="2" type="ORF">GPM918_LOCUS15621</name>
    <name evidence="1" type="ORF">OVA965_LOCUS9299</name>
    <name evidence="4" type="ORF">SRO942_LOCUS15621</name>
    <name evidence="3" type="ORF">TMI583_LOCUS9295</name>
</gene>
<dbReference type="SMART" id="SM00368">
    <property type="entry name" value="LRR_RI"/>
    <property type="match status" value="5"/>
</dbReference>
<evidence type="ECO:0000313" key="2">
    <source>
        <dbReference type="EMBL" id="CAF1037858.1"/>
    </source>
</evidence>
<dbReference type="PANTHER" id="PTHR24114:SF2">
    <property type="entry name" value="F-BOX DOMAIN-CONTAINING PROTEIN-RELATED"/>
    <property type="match status" value="1"/>
</dbReference>
<dbReference type="EMBL" id="CAJOBC010003956">
    <property type="protein sequence ID" value="CAF3808331.1"/>
    <property type="molecule type" value="Genomic_DNA"/>
</dbReference>
<dbReference type="InterPro" id="IPR001611">
    <property type="entry name" value="Leu-rich_rpt"/>
</dbReference>
<evidence type="ECO:0000313" key="5">
    <source>
        <dbReference type="Proteomes" id="UP000663829"/>
    </source>
</evidence>
<dbReference type="InterPro" id="IPR052394">
    <property type="entry name" value="LRR-containing"/>
</dbReference>
<dbReference type="Proteomes" id="UP000681722">
    <property type="component" value="Unassembled WGS sequence"/>
</dbReference>
<dbReference type="Gene3D" id="3.80.10.10">
    <property type="entry name" value="Ribonuclease Inhibitor"/>
    <property type="match status" value="1"/>
</dbReference>
<evidence type="ECO:0000313" key="3">
    <source>
        <dbReference type="EMBL" id="CAF3676230.1"/>
    </source>
</evidence>